<dbReference type="PANTHER" id="PTHR11014">
    <property type="entry name" value="PEPTIDASE M20 FAMILY MEMBER"/>
    <property type="match status" value="1"/>
</dbReference>
<dbReference type="OrthoDB" id="9777385at2"/>
<dbReference type="PANTHER" id="PTHR11014:SF169">
    <property type="entry name" value="CLAN MH, FAMILY M20, PEPTIDASE T-LIKE METALLOPEPTIDASE"/>
    <property type="match status" value="1"/>
</dbReference>
<feature type="binding site" evidence="2">
    <location>
        <position position="103"/>
    </location>
    <ligand>
        <name>Mn(2+)</name>
        <dbReference type="ChEBI" id="CHEBI:29035"/>
        <label>2</label>
    </ligand>
</feature>
<dbReference type="SUPFAM" id="SSF53187">
    <property type="entry name" value="Zn-dependent exopeptidases"/>
    <property type="match status" value="1"/>
</dbReference>
<gene>
    <name evidence="4" type="ORF">A3841_10210</name>
</gene>
<organism evidence="4 5">
    <name type="scientific">Pontibacter flavimaris</name>
    <dbReference type="NCBI Taxonomy" id="1797110"/>
    <lineage>
        <taxon>Bacteria</taxon>
        <taxon>Pseudomonadati</taxon>
        <taxon>Bacteroidota</taxon>
        <taxon>Cytophagia</taxon>
        <taxon>Cytophagales</taxon>
        <taxon>Hymenobacteraceae</taxon>
        <taxon>Pontibacter</taxon>
    </lineage>
</organism>
<dbReference type="NCBIfam" id="TIGR01891">
    <property type="entry name" value="amidohydrolases"/>
    <property type="match status" value="1"/>
</dbReference>
<feature type="binding site" evidence="2">
    <location>
        <position position="164"/>
    </location>
    <ligand>
        <name>Mn(2+)</name>
        <dbReference type="ChEBI" id="CHEBI:29035"/>
        <label>2</label>
    </ligand>
</feature>
<evidence type="ECO:0000259" key="3">
    <source>
        <dbReference type="Pfam" id="PF07687"/>
    </source>
</evidence>
<dbReference type="Pfam" id="PF01546">
    <property type="entry name" value="Peptidase_M20"/>
    <property type="match status" value="1"/>
</dbReference>
<dbReference type="AlphaFoldDB" id="A0A1Q5PGU5"/>
<dbReference type="PIRSF" id="PIRSF005962">
    <property type="entry name" value="Pept_M20D_amidohydro"/>
    <property type="match status" value="1"/>
</dbReference>
<evidence type="ECO:0000313" key="5">
    <source>
        <dbReference type="Proteomes" id="UP000186551"/>
    </source>
</evidence>
<protein>
    <submittedName>
        <fullName evidence="4">Amidohydrolase</fullName>
    </submittedName>
</protein>
<keyword evidence="1 4" id="KW-0378">Hydrolase</keyword>
<name>A0A1Q5PGU5_9BACT</name>
<comment type="cofactor">
    <cofactor evidence="2">
        <name>Mn(2+)</name>
        <dbReference type="ChEBI" id="CHEBI:29035"/>
    </cofactor>
    <text evidence="2">The Mn(2+) ion enhances activity.</text>
</comment>
<dbReference type="RefSeq" id="WP_073850837.1">
    <property type="nucleotide sequence ID" value="NZ_LVWA01000003.1"/>
</dbReference>
<keyword evidence="5" id="KW-1185">Reference proteome</keyword>
<feature type="binding site" evidence="2">
    <location>
        <position position="359"/>
    </location>
    <ligand>
        <name>Mn(2+)</name>
        <dbReference type="ChEBI" id="CHEBI:29035"/>
        <label>2</label>
    </ligand>
</feature>
<dbReference type="SUPFAM" id="SSF55031">
    <property type="entry name" value="Bacterial exopeptidase dimerisation domain"/>
    <property type="match status" value="1"/>
</dbReference>
<keyword evidence="2" id="KW-0479">Metal-binding</keyword>
<dbReference type="EMBL" id="LVWA01000003">
    <property type="protein sequence ID" value="OKL41423.1"/>
    <property type="molecule type" value="Genomic_DNA"/>
</dbReference>
<evidence type="ECO:0000256" key="1">
    <source>
        <dbReference type="ARBA" id="ARBA00022801"/>
    </source>
</evidence>
<keyword evidence="2" id="KW-0464">Manganese</keyword>
<dbReference type="InterPro" id="IPR036264">
    <property type="entry name" value="Bact_exopeptidase_dim_dom"/>
</dbReference>
<comment type="caution">
    <text evidence="4">The sequence shown here is derived from an EMBL/GenBank/DDBJ whole genome shotgun (WGS) entry which is preliminary data.</text>
</comment>
<proteinExistence type="predicted"/>
<dbReference type="Proteomes" id="UP000186551">
    <property type="component" value="Unassembled WGS sequence"/>
</dbReference>
<dbReference type="InterPro" id="IPR011650">
    <property type="entry name" value="Peptidase_M20_dimer"/>
</dbReference>
<dbReference type="STRING" id="1797110.A3841_10210"/>
<accession>A0A1Q5PGU5</accession>
<sequence>MQHPQLQDLPDLIQLRQTLHRYPELSGAETATARRIVSFLEKYKPSSILTQVGGTGVVAVFEGADPTTGPTILFRSELDALPIPEENPDLKYTSEVAGKAHLCGHDGHMAILAGLASLLHANKPAKGRVVLLFQPAEETGAGAREMLQDERLQQLQPDYVFALHNLPGYPLHQVVVRENAFAAASTGMVVELQGHPSHAAEPENGLNPGEAMAEIILAFHQIIRQKTLFQDLTLLTVIHARLGEVAFGTNPSFGTVMSTLRAFQTRDLQKLKEMAAQQVQAAAEKYCLKYKINFVEEFAATVNDKDAVQLVRQAAEKLQLEMQESVQPFRWSEDFGHFTAKYKGAIFGLGAGTAHPQLHHANYDFPDALIPTGSALFYEIMQQILQP</sequence>
<dbReference type="GO" id="GO:0016787">
    <property type="term" value="F:hydrolase activity"/>
    <property type="evidence" value="ECO:0007669"/>
    <property type="project" value="UniProtKB-KW"/>
</dbReference>
<reference evidence="4 5" key="1">
    <citation type="submission" date="2016-03" db="EMBL/GenBank/DDBJ databases">
        <title>Genome sequence of Pontibacter sp. nov., of the family cytophagaceae, isolated from marine sediment of the Yellow Sea, China.</title>
        <authorList>
            <person name="Zhang G."/>
            <person name="Zhang R."/>
        </authorList>
    </citation>
    <scope>NUCLEOTIDE SEQUENCE [LARGE SCALE GENOMIC DNA]</scope>
    <source>
        <strain evidence="4 5">S10-8</strain>
    </source>
</reference>
<feature type="binding site" evidence="2">
    <location>
        <position position="105"/>
    </location>
    <ligand>
        <name>Mn(2+)</name>
        <dbReference type="ChEBI" id="CHEBI:29035"/>
        <label>2</label>
    </ligand>
</feature>
<feature type="binding site" evidence="2">
    <location>
        <position position="138"/>
    </location>
    <ligand>
        <name>Mn(2+)</name>
        <dbReference type="ChEBI" id="CHEBI:29035"/>
        <label>2</label>
    </ligand>
</feature>
<dbReference type="InterPro" id="IPR002933">
    <property type="entry name" value="Peptidase_M20"/>
</dbReference>
<dbReference type="InterPro" id="IPR017439">
    <property type="entry name" value="Amidohydrolase"/>
</dbReference>
<evidence type="ECO:0000256" key="2">
    <source>
        <dbReference type="PIRSR" id="PIRSR005962-1"/>
    </source>
</evidence>
<dbReference type="GO" id="GO:0046872">
    <property type="term" value="F:metal ion binding"/>
    <property type="evidence" value="ECO:0007669"/>
    <property type="project" value="UniProtKB-KW"/>
</dbReference>
<dbReference type="Pfam" id="PF07687">
    <property type="entry name" value="M20_dimer"/>
    <property type="match status" value="1"/>
</dbReference>
<evidence type="ECO:0000313" key="4">
    <source>
        <dbReference type="EMBL" id="OKL41423.1"/>
    </source>
</evidence>
<dbReference type="Gene3D" id="3.30.70.360">
    <property type="match status" value="1"/>
</dbReference>
<feature type="domain" description="Peptidase M20 dimerisation" evidence="3">
    <location>
        <begin position="186"/>
        <end position="286"/>
    </location>
</feature>
<dbReference type="Gene3D" id="3.40.630.10">
    <property type="entry name" value="Zn peptidases"/>
    <property type="match status" value="1"/>
</dbReference>